<sequence length="184" mass="21508">MKLEKRYYVAKLSDLKELTPEDLKTFNEICTKIEIGRGINGKKPFDAIVIENDWPEYDKVLEMLTSRIVREETDRKFEKMLDNKERLGYFFVVETHQGTFLITSDAHSTNRLTKYSGYKYRALFSPDCGFDKSEILTTSWSVYFKHAVMVSLDEIIALYDPNEAISNYNIAEFINDKLRDAKTI</sequence>
<accession>A0A0K1LQJ7</accession>
<gene>
    <name evidence="1" type="ORF">CPT_Matisse149</name>
</gene>
<organism evidence="1 2">
    <name type="scientific">Klebsiella phage Matisse</name>
    <dbReference type="NCBI Taxonomy" id="1675607"/>
    <lineage>
        <taxon>Viruses</taxon>
        <taxon>Duplodnaviria</taxon>
        <taxon>Heunggongvirae</taxon>
        <taxon>Uroviricota</taxon>
        <taxon>Caudoviricetes</taxon>
        <taxon>Pantevenvirales</taxon>
        <taxon>Straboviridae</taxon>
        <taxon>Slopekvirus</taxon>
        <taxon>Slopekvirus matisse</taxon>
    </lineage>
</organism>
<keyword evidence="2" id="KW-1185">Reference proteome</keyword>
<proteinExistence type="predicted"/>
<dbReference type="Proteomes" id="UP000203408">
    <property type="component" value="Segment"/>
</dbReference>
<dbReference type="RefSeq" id="YP_009194393.1">
    <property type="nucleotide sequence ID" value="NC_028750.1"/>
</dbReference>
<name>A0A0K1LQJ7_9CAUD</name>
<dbReference type="KEGG" id="vg:26613332"/>
<dbReference type="EMBL" id="KT001918">
    <property type="protein sequence ID" value="AKU44453.1"/>
    <property type="molecule type" value="Genomic_DNA"/>
</dbReference>
<protein>
    <submittedName>
        <fullName evidence="1">Uncharacterized protein</fullName>
    </submittedName>
</protein>
<evidence type="ECO:0000313" key="2">
    <source>
        <dbReference type="Proteomes" id="UP000203408"/>
    </source>
</evidence>
<reference evidence="1 2" key="1">
    <citation type="journal article" date="2015" name="Genome Announc.">
        <title>Complete Genome Sequence of Carbapenemase-Producing Klebsiella pneumoniae Myophage Matisse.</title>
        <authorList>
            <person name="Provasek V.E."/>
            <person name="Lessor L.E."/>
            <person name="Cahill J.L."/>
            <person name="Rasche E.S."/>
            <person name="Kuty Everett G.F."/>
        </authorList>
    </citation>
    <scope>NUCLEOTIDE SEQUENCE [LARGE SCALE GENOMIC DNA]</scope>
</reference>
<dbReference type="GeneID" id="26613332"/>
<evidence type="ECO:0000313" key="1">
    <source>
        <dbReference type="EMBL" id="AKU44453.1"/>
    </source>
</evidence>